<dbReference type="Gene3D" id="3.40.50.720">
    <property type="entry name" value="NAD(P)-binding Rossmann-like Domain"/>
    <property type="match status" value="1"/>
</dbReference>
<dbReference type="PANTHER" id="PTHR44196:SF4">
    <property type="entry name" value="SHORT CHAIN DEHYDROGENASE"/>
    <property type="match status" value="1"/>
</dbReference>
<evidence type="ECO:0000256" key="1">
    <source>
        <dbReference type="ARBA" id="ARBA00006484"/>
    </source>
</evidence>
<sequence length="249" mass="26042">MTPKLQTPELPLKDRIALVTGASRGIGRAAALALAAAGAHVVALARTQGALEELDDEIGAQGGTATLVPLDLKDYAGIDRLGAGLFGRFGRLDILVGNAAILGPLTPIGHIDLASWDQLLAVNLTANWRLIRSMDPLLRQSNAGRAIFVTSGAARTSKAYWGGYAITKSALDQMVKTYAAETIKTKVTANLLDPGPVATAMRTKAMPGEDPATIPAPQDIAPQFVAMSRPDFTTSGATFALGNGTWQKI</sequence>
<dbReference type="EMBL" id="UOEM01000075">
    <property type="protein sequence ID" value="VAW14542.1"/>
    <property type="molecule type" value="Genomic_DNA"/>
</dbReference>
<accession>A0A3B0TJ93</accession>
<dbReference type="GO" id="GO:0016491">
    <property type="term" value="F:oxidoreductase activity"/>
    <property type="evidence" value="ECO:0007669"/>
    <property type="project" value="UniProtKB-KW"/>
</dbReference>
<dbReference type="Pfam" id="PF00106">
    <property type="entry name" value="adh_short"/>
    <property type="match status" value="1"/>
</dbReference>
<dbReference type="PANTHER" id="PTHR44196">
    <property type="entry name" value="DEHYDROGENASE/REDUCTASE SDR FAMILY MEMBER 7B"/>
    <property type="match status" value="1"/>
</dbReference>
<protein>
    <submittedName>
        <fullName evidence="3">Oxidoreductase, short-chain dehydrogenase/reductase family</fullName>
    </submittedName>
</protein>
<dbReference type="InterPro" id="IPR020904">
    <property type="entry name" value="Sc_DH/Rdtase_CS"/>
</dbReference>
<dbReference type="SUPFAM" id="SSF51735">
    <property type="entry name" value="NAD(P)-binding Rossmann-fold domains"/>
    <property type="match status" value="1"/>
</dbReference>
<evidence type="ECO:0000256" key="2">
    <source>
        <dbReference type="ARBA" id="ARBA00023002"/>
    </source>
</evidence>
<reference evidence="3" key="1">
    <citation type="submission" date="2018-06" db="EMBL/GenBank/DDBJ databases">
        <authorList>
            <person name="Zhirakovskaya E."/>
        </authorList>
    </citation>
    <scope>NUCLEOTIDE SEQUENCE</scope>
</reference>
<gene>
    <name evidence="3" type="ORF">MNBD_ALPHA09-980</name>
</gene>
<dbReference type="PRINTS" id="PR00081">
    <property type="entry name" value="GDHRDH"/>
</dbReference>
<dbReference type="PROSITE" id="PS00061">
    <property type="entry name" value="ADH_SHORT"/>
    <property type="match status" value="1"/>
</dbReference>
<name>A0A3B0TJ93_9ZZZZ</name>
<dbReference type="GO" id="GO:0016020">
    <property type="term" value="C:membrane"/>
    <property type="evidence" value="ECO:0007669"/>
    <property type="project" value="TreeGrafter"/>
</dbReference>
<dbReference type="InterPro" id="IPR036291">
    <property type="entry name" value="NAD(P)-bd_dom_sf"/>
</dbReference>
<dbReference type="AlphaFoldDB" id="A0A3B0TJ93"/>
<proteinExistence type="inferred from homology"/>
<evidence type="ECO:0000313" key="3">
    <source>
        <dbReference type="EMBL" id="VAW14542.1"/>
    </source>
</evidence>
<organism evidence="3">
    <name type="scientific">hydrothermal vent metagenome</name>
    <dbReference type="NCBI Taxonomy" id="652676"/>
    <lineage>
        <taxon>unclassified sequences</taxon>
        <taxon>metagenomes</taxon>
        <taxon>ecological metagenomes</taxon>
    </lineage>
</organism>
<keyword evidence="2" id="KW-0560">Oxidoreductase</keyword>
<comment type="similarity">
    <text evidence="1">Belongs to the short-chain dehydrogenases/reductases (SDR) family.</text>
</comment>
<dbReference type="InterPro" id="IPR002347">
    <property type="entry name" value="SDR_fam"/>
</dbReference>